<keyword evidence="5 7" id="KW-1133">Transmembrane helix</keyword>
<comment type="similarity">
    <text evidence="7">Belongs to the binding-protein-dependent transport system permease family.</text>
</comment>
<feature type="transmembrane region" description="Helical" evidence="7">
    <location>
        <begin position="92"/>
        <end position="112"/>
    </location>
</feature>
<dbReference type="InterPro" id="IPR050809">
    <property type="entry name" value="UgpAE/MalFG_permease"/>
</dbReference>
<evidence type="ECO:0000256" key="4">
    <source>
        <dbReference type="ARBA" id="ARBA00022692"/>
    </source>
</evidence>
<dbReference type="RefSeq" id="WP_271868402.1">
    <property type="nucleotide sequence ID" value="NZ_JAOTGX010000042.1"/>
</dbReference>
<dbReference type="Gene3D" id="1.10.3720.10">
    <property type="entry name" value="MetI-like"/>
    <property type="match status" value="1"/>
</dbReference>
<gene>
    <name evidence="9" type="ORF">ODU72_10455</name>
</gene>
<dbReference type="InterPro" id="IPR035906">
    <property type="entry name" value="MetI-like_sf"/>
</dbReference>
<evidence type="ECO:0000256" key="5">
    <source>
        <dbReference type="ARBA" id="ARBA00022989"/>
    </source>
</evidence>
<dbReference type="GO" id="GO:0005886">
    <property type="term" value="C:plasma membrane"/>
    <property type="evidence" value="ECO:0007669"/>
    <property type="project" value="UniProtKB-SubCell"/>
</dbReference>
<dbReference type="CDD" id="cd06261">
    <property type="entry name" value="TM_PBP2"/>
    <property type="match status" value="1"/>
</dbReference>
<dbReference type="InterPro" id="IPR000515">
    <property type="entry name" value="MetI-like"/>
</dbReference>
<dbReference type="PANTHER" id="PTHR43227">
    <property type="entry name" value="BLL4140 PROTEIN"/>
    <property type="match status" value="1"/>
</dbReference>
<keyword evidence="2 7" id="KW-0813">Transport</keyword>
<evidence type="ECO:0000256" key="7">
    <source>
        <dbReference type="RuleBase" id="RU363032"/>
    </source>
</evidence>
<dbReference type="EMBL" id="JAOTGY010000039">
    <property type="protein sequence ID" value="MDB6259039.1"/>
    <property type="molecule type" value="Genomic_DNA"/>
</dbReference>
<name>A0A9X3W6T5_LACAM</name>
<evidence type="ECO:0000256" key="6">
    <source>
        <dbReference type="ARBA" id="ARBA00023136"/>
    </source>
</evidence>
<feature type="domain" description="ABC transmembrane type-1" evidence="8">
    <location>
        <begin position="86"/>
        <end position="301"/>
    </location>
</feature>
<proteinExistence type="inferred from homology"/>
<sequence>MSGSLNNVSKSQHESIDHKHKINWQKVAPYLFVSPFIISLLLFSVYPFFSAIKMSFEQVNGVAASTWIGLTNYKQLFVMQDFYAALWNVFRYTIWTLVILIPLPMFIAFIINRKGTPLKGFFKSVYFAPVLTSSVIAGLIFRYAFSSDKTGVFNEWLSVFHIGPVDWLNSAHTAMFALVVICVWRWIGVNAIYFLSGLQGISPDLYEAADMDGANGWQKFRYITIPMLKPITIYVLTISIQAGFSLFNESYVYWGAESPNNIGTTLVTLIYKTAFTDGNFGLSCAVGVMLFIIVTVVNAIQTKLMGLYDSDN</sequence>
<evidence type="ECO:0000256" key="2">
    <source>
        <dbReference type="ARBA" id="ARBA00022448"/>
    </source>
</evidence>
<feature type="transmembrane region" description="Helical" evidence="7">
    <location>
        <begin position="174"/>
        <end position="195"/>
    </location>
</feature>
<dbReference type="GO" id="GO:0055085">
    <property type="term" value="P:transmembrane transport"/>
    <property type="evidence" value="ECO:0007669"/>
    <property type="project" value="InterPro"/>
</dbReference>
<dbReference type="Pfam" id="PF00528">
    <property type="entry name" value="BPD_transp_1"/>
    <property type="match status" value="1"/>
</dbReference>
<keyword evidence="6 7" id="KW-0472">Membrane</keyword>
<comment type="caution">
    <text evidence="9">The sequence shown here is derived from an EMBL/GenBank/DDBJ whole genome shotgun (WGS) entry which is preliminary data.</text>
</comment>
<dbReference type="PROSITE" id="PS50928">
    <property type="entry name" value="ABC_TM1"/>
    <property type="match status" value="1"/>
</dbReference>
<evidence type="ECO:0000256" key="3">
    <source>
        <dbReference type="ARBA" id="ARBA00022475"/>
    </source>
</evidence>
<feature type="transmembrane region" description="Helical" evidence="7">
    <location>
        <begin position="124"/>
        <end position="145"/>
    </location>
</feature>
<feature type="transmembrane region" description="Helical" evidence="7">
    <location>
        <begin position="227"/>
        <end position="247"/>
    </location>
</feature>
<keyword evidence="4 7" id="KW-0812">Transmembrane</keyword>
<evidence type="ECO:0000313" key="9">
    <source>
        <dbReference type="EMBL" id="MDB6259039.1"/>
    </source>
</evidence>
<dbReference type="Proteomes" id="UP001141981">
    <property type="component" value="Unassembled WGS sequence"/>
</dbReference>
<reference evidence="9" key="2">
    <citation type="submission" date="2022-10" db="EMBL/GenBank/DDBJ databases">
        <authorList>
            <person name="Kostovova I."/>
            <person name="Moravkova M."/>
            <person name="Pechar R."/>
        </authorList>
    </citation>
    <scope>NUCLEOTIDE SEQUENCE</scope>
    <source>
        <strain evidence="9">M490A</strain>
    </source>
</reference>
<protein>
    <submittedName>
        <fullName evidence="9">Sugar ABC transporter permease</fullName>
    </submittedName>
</protein>
<evidence type="ECO:0000259" key="8">
    <source>
        <dbReference type="PROSITE" id="PS50928"/>
    </source>
</evidence>
<evidence type="ECO:0000256" key="1">
    <source>
        <dbReference type="ARBA" id="ARBA00004651"/>
    </source>
</evidence>
<dbReference type="PANTHER" id="PTHR43227:SF7">
    <property type="entry name" value="ARABINOOLIGOSACCHARIDES TRANSPORT SYSTEM PERMEASE PROTEIN ARAP"/>
    <property type="match status" value="1"/>
</dbReference>
<feature type="transmembrane region" description="Helical" evidence="7">
    <location>
        <begin position="27"/>
        <end position="49"/>
    </location>
</feature>
<organism evidence="9 10">
    <name type="scientific">Lactobacillus amylovorus</name>
    <dbReference type="NCBI Taxonomy" id="1604"/>
    <lineage>
        <taxon>Bacteria</taxon>
        <taxon>Bacillati</taxon>
        <taxon>Bacillota</taxon>
        <taxon>Bacilli</taxon>
        <taxon>Lactobacillales</taxon>
        <taxon>Lactobacillaceae</taxon>
        <taxon>Lactobacillus</taxon>
    </lineage>
</organism>
<feature type="transmembrane region" description="Helical" evidence="7">
    <location>
        <begin position="280"/>
        <end position="300"/>
    </location>
</feature>
<dbReference type="AlphaFoldDB" id="A0A9X3W6T5"/>
<dbReference type="SUPFAM" id="SSF161098">
    <property type="entry name" value="MetI-like"/>
    <property type="match status" value="1"/>
</dbReference>
<evidence type="ECO:0000313" key="10">
    <source>
        <dbReference type="Proteomes" id="UP001141981"/>
    </source>
</evidence>
<comment type="subcellular location">
    <subcellularLocation>
        <location evidence="1 7">Cell membrane</location>
        <topology evidence="1 7">Multi-pass membrane protein</topology>
    </subcellularLocation>
</comment>
<reference evidence="9" key="1">
    <citation type="journal article" date="2022" name="Microorganisms">
        <title>Antibiotic Susceptibility, Resistance Gene Determinants and Corresponding Genomic Regions in Lactobacillus amylovorus Isolates Derived from Wild Boars and Domestic Pigs.</title>
        <authorList>
            <person name="Moravkova M."/>
            <person name="Kostovova I."/>
            <person name="Kavanova K."/>
            <person name="Pechar R."/>
            <person name="Stanek S."/>
            <person name="Brychta A."/>
            <person name="Zeman M."/>
            <person name="Kubasova T."/>
        </authorList>
    </citation>
    <scope>NUCLEOTIDE SEQUENCE</scope>
    <source>
        <strain evidence="9">M490A</strain>
    </source>
</reference>
<keyword evidence="3" id="KW-1003">Cell membrane</keyword>
<accession>A0A9X3W6T5</accession>